<dbReference type="FunFam" id="3.40.47.10:FF:000019">
    <property type="entry name" value="Polyketide synthase type I"/>
    <property type="match status" value="1"/>
</dbReference>
<dbReference type="InterPro" id="IPR036736">
    <property type="entry name" value="ACP-like_sf"/>
</dbReference>
<dbReference type="GO" id="GO:0004315">
    <property type="term" value="F:3-oxoacyl-[acyl-carrier-protein] synthase activity"/>
    <property type="evidence" value="ECO:0007669"/>
    <property type="project" value="InterPro"/>
</dbReference>
<dbReference type="Gene3D" id="1.10.1200.10">
    <property type="entry name" value="ACP-like"/>
    <property type="match status" value="1"/>
</dbReference>
<keyword evidence="4" id="KW-0808">Transferase</keyword>
<dbReference type="PROSITE" id="PS50075">
    <property type="entry name" value="CARRIER"/>
    <property type="match status" value="1"/>
</dbReference>
<dbReference type="Pfam" id="PF08659">
    <property type="entry name" value="KR"/>
    <property type="match status" value="1"/>
</dbReference>
<dbReference type="InterPro" id="IPR013968">
    <property type="entry name" value="PKS_KR"/>
</dbReference>
<dbReference type="InterPro" id="IPR016035">
    <property type="entry name" value="Acyl_Trfase/lysoPLipase"/>
</dbReference>
<dbReference type="InterPro" id="IPR032821">
    <property type="entry name" value="PKS_assoc"/>
</dbReference>
<dbReference type="SUPFAM" id="SSF52151">
    <property type="entry name" value="FabD/lysophospholipase-like"/>
    <property type="match status" value="1"/>
</dbReference>
<dbReference type="GO" id="GO:0004312">
    <property type="term" value="F:fatty acid synthase activity"/>
    <property type="evidence" value="ECO:0007669"/>
    <property type="project" value="TreeGrafter"/>
</dbReference>
<dbReference type="InterPro" id="IPR016036">
    <property type="entry name" value="Malonyl_transacylase_ACP-bd"/>
</dbReference>
<dbReference type="Proteomes" id="UP000218944">
    <property type="component" value="Unassembled WGS sequence"/>
</dbReference>
<dbReference type="Pfam" id="PF00698">
    <property type="entry name" value="Acyl_transf_1"/>
    <property type="match status" value="1"/>
</dbReference>
<feature type="region of interest" description="Disordered" evidence="8">
    <location>
        <begin position="470"/>
        <end position="521"/>
    </location>
</feature>
<feature type="compositionally biased region" description="Low complexity" evidence="8">
    <location>
        <begin position="470"/>
        <end position="483"/>
    </location>
</feature>
<dbReference type="InterPro" id="IPR015083">
    <property type="entry name" value="NorB/c/GfsB-D-like_docking"/>
</dbReference>
<dbReference type="PROSITE" id="PS52004">
    <property type="entry name" value="KS3_2"/>
    <property type="match status" value="1"/>
</dbReference>
<dbReference type="PROSITE" id="PS00012">
    <property type="entry name" value="PHOSPHOPANTETHEINE"/>
    <property type="match status" value="1"/>
</dbReference>
<organism evidence="11 12">
    <name type="scientific">Streptomyces albireticuli</name>
    <dbReference type="NCBI Taxonomy" id="1940"/>
    <lineage>
        <taxon>Bacteria</taxon>
        <taxon>Bacillati</taxon>
        <taxon>Actinomycetota</taxon>
        <taxon>Actinomycetes</taxon>
        <taxon>Kitasatosporales</taxon>
        <taxon>Streptomycetaceae</taxon>
        <taxon>Streptomyces</taxon>
    </lineage>
</organism>
<dbReference type="SMART" id="SM00823">
    <property type="entry name" value="PKS_PP"/>
    <property type="match status" value="1"/>
</dbReference>
<feature type="compositionally biased region" description="Low complexity" evidence="8">
    <location>
        <begin position="493"/>
        <end position="508"/>
    </location>
</feature>
<dbReference type="CDD" id="cd08952">
    <property type="entry name" value="KR_1_SDR_x"/>
    <property type="match status" value="1"/>
</dbReference>
<comment type="cofactor">
    <cofactor evidence="1">
        <name>pantetheine 4'-phosphate</name>
        <dbReference type="ChEBI" id="CHEBI:47942"/>
    </cofactor>
</comment>
<keyword evidence="7" id="KW-0012">Acyltransferase</keyword>
<evidence type="ECO:0000256" key="1">
    <source>
        <dbReference type="ARBA" id="ARBA00001957"/>
    </source>
</evidence>
<evidence type="ECO:0000256" key="8">
    <source>
        <dbReference type="SAM" id="MobiDB-lite"/>
    </source>
</evidence>
<dbReference type="Gene3D" id="3.40.366.10">
    <property type="entry name" value="Malonyl-Coenzyme A Acyl Carrier Protein, domain 2"/>
    <property type="match status" value="1"/>
</dbReference>
<dbReference type="CDD" id="cd00833">
    <property type="entry name" value="PKS"/>
    <property type="match status" value="1"/>
</dbReference>
<dbReference type="EMBL" id="NSJV01000043">
    <property type="protein sequence ID" value="PAU50539.1"/>
    <property type="molecule type" value="Genomic_DNA"/>
</dbReference>
<dbReference type="GO" id="GO:0033068">
    <property type="term" value="P:macrolide biosynthetic process"/>
    <property type="evidence" value="ECO:0007669"/>
    <property type="project" value="UniProtKB-ARBA"/>
</dbReference>
<evidence type="ECO:0000256" key="6">
    <source>
        <dbReference type="ARBA" id="ARBA00023268"/>
    </source>
</evidence>
<keyword evidence="2" id="KW-0596">Phosphopantetheine</keyword>
<dbReference type="Pfam" id="PF08990">
    <property type="entry name" value="Docking"/>
    <property type="match status" value="1"/>
</dbReference>
<evidence type="ECO:0000256" key="3">
    <source>
        <dbReference type="ARBA" id="ARBA00022553"/>
    </source>
</evidence>
<dbReference type="InterPro" id="IPR036291">
    <property type="entry name" value="NAD(P)-bd_dom_sf"/>
</dbReference>
<dbReference type="SUPFAM" id="SSF101173">
    <property type="entry name" value="Docking domain B of the erythromycin polyketide synthase (DEBS)"/>
    <property type="match status" value="1"/>
</dbReference>
<keyword evidence="5" id="KW-0045">Antibiotic biosynthesis</keyword>
<dbReference type="SMART" id="SM00822">
    <property type="entry name" value="PKS_KR"/>
    <property type="match status" value="1"/>
</dbReference>
<dbReference type="InterPro" id="IPR020841">
    <property type="entry name" value="PKS_Beta-ketoAc_synthase_dom"/>
</dbReference>
<dbReference type="SUPFAM" id="SSF55048">
    <property type="entry name" value="Probable ACP-binding domain of malonyl-CoA ACP transacylase"/>
    <property type="match status" value="1"/>
</dbReference>
<dbReference type="InterPro" id="IPR014031">
    <property type="entry name" value="Ketoacyl_synth_C"/>
</dbReference>
<feature type="compositionally biased region" description="Low complexity" evidence="8">
    <location>
        <begin position="1546"/>
        <end position="1562"/>
    </location>
</feature>
<keyword evidence="6" id="KW-0511">Multifunctional enzyme</keyword>
<evidence type="ECO:0000313" key="12">
    <source>
        <dbReference type="Proteomes" id="UP000218944"/>
    </source>
</evidence>
<dbReference type="PANTHER" id="PTHR43775">
    <property type="entry name" value="FATTY ACID SYNTHASE"/>
    <property type="match status" value="1"/>
</dbReference>
<name>A0A2A2DGK5_9ACTN</name>
<dbReference type="Pfam" id="PF16197">
    <property type="entry name" value="KAsynt_C_assoc"/>
    <property type="match status" value="1"/>
</dbReference>
<dbReference type="InterPro" id="IPR014030">
    <property type="entry name" value="Ketoacyl_synth_N"/>
</dbReference>
<reference evidence="11 12" key="1">
    <citation type="submission" date="2017-08" db="EMBL/GenBank/DDBJ databases">
        <title>Genome sequence of Streptomyces albireticuli NRRL B-1670.</title>
        <authorList>
            <person name="Graham D.E."/>
            <person name="Mahan K.M."/>
            <person name="Klingeman D.M."/>
            <person name="Hettich R.L."/>
            <person name="Parry R.J."/>
            <person name="Spain J.C."/>
        </authorList>
    </citation>
    <scope>NUCLEOTIDE SEQUENCE [LARGE SCALE GENOMIC DNA]</scope>
    <source>
        <strain evidence="11 12">NRRL B-1670</strain>
    </source>
</reference>
<dbReference type="SUPFAM" id="SSF51735">
    <property type="entry name" value="NAD(P)-binding Rossmann-fold domains"/>
    <property type="match status" value="2"/>
</dbReference>
<feature type="region of interest" description="Disordered" evidence="8">
    <location>
        <begin position="1546"/>
        <end position="1577"/>
    </location>
</feature>
<dbReference type="Pfam" id="PF00550">
    <property type="entry name" value="PP-binding"/>
    <property type="match status" value="1"/>
</dbReference>
<dbReference type="InterPro" id="IPR020806">
    <property type="entry name" value="PKS_PP-bd"/>
</dbReference>
<evidence type="ECO:0000256" key="5">
    <source>
        <dbReference type="ARBA" id="ARBA00023194"/>
    </source>
</evidence>
<dbReference type="Pfam" id="PF00109">
    <property type="entry name" value="ketoacyl-synt"/>
    <property type="match status" value="1"/>
</dbReference>
<accession>A0A2A2DGK5</accession>
<sequence length="1599" mass="165330">MADEEKLRAYLKHVTAELHRATERLRAVEDRAHEPVAVVGMACRLPGGVRGPEDLWELLRTGTDAVAPAPADRGWDLEAMYSPDPDRAGTTYCREGGFVRGADEFDPGLFGISPNEALATDPQQRLLLETSWEALERAGIDPRSLRGSRTGVFAGAWESGYQKAAGHPEADLDAQLEAQLLAGIVSFTAGRVAYALGLEGPALTVDTACSSSLVTLHLAAQSLRRGECDLALAGGATVLADPALFVQFSRQRGLAPDGRCKPFAEAADGFGPAEGAGMLLVERLSDARRNGHRVLAVVRGSAVNQDGASNGLTAPSGPAQQKVIRDALADAGLTPGEVDAVEAHGTGTPLGDPIEAGALLATYGREREGEPLWLGSLKSNIGHTQAAAGVAGVIKMVQALRHGLLPRTLHVDAPSSHIDWDSGAVALLTEARPWPARDDRPRRAAVSSFGVSGTNAHVILEQAPVAAAVPGAGSAGSGLPLAADGPEPSREQAPSARPSSTAPRPSARGVEPLSEQAPVAPATVLPLSADGAEPLREQARRLAAHLAADPDLTPADAAWSAATTRAALPHRASVLADDREALIARLQAVAEGRADKDVTLGEAGSDRAPVFVFPGQGSQWPGMGARLLADAPAFRAKAEECATALAPHLDWNVLDVLRGIPGAPPTDRADVVQPVLFTMMVSLAALWEAHGVRPAAVVGHSQGEVAAAHAAGALSLADAARVIAERSRLWGRLAGNGGMLSVMAPADRVRELIGPWADRVSVAAVNGPASVTVAGDAAALEEFGARLSADGVLRWPLPGVDFAGHSPQVEEFRAELLGTLAGVRPTAARLPFFSTVTAAEHAPEELDAAYWYRNMREPVEFAATLRTLLRQGHRTFVEMGPHPLLGAAVDEVADAEGVRATALSTLYRDSGDLARFRASVGAAFAHGVRVDWNPLFEGTGARRVPLPTYAFRRDRFWLPTTVARRAAPPAAAPAESWRYRVAWTALDTTGTTPPTGSWLLVDTPATEASAADAAGAALGAAGATVLRHTLDPAGADRAGLADRLAGLAGGLTGVLLLPPVATTGDQPLDDGTATALRVVQAVTEAASEARVWIATRGAVAVGPGESPSPTAARLWGLGRVAALEAPTRWGGLVDLPADPAERDWERLVGVLSGATGEDQIALRASGAYGCRMLPARDGASTAHRAWRPRGSVLVTGGTGGIGGHVARWLAREGAEHLVLAGRRGADAPGAAELEAELGDLGAKVTFAACDVADRASVKGLLARIGESGVPLRAVFHAAGVPQVTPLGEVTPEEAAHVLAAKAVGAELLDELTADAELDAFVLFSSGAAVWGSGGQSVYAAANAHLDALAERRRARGRTATSVAWGLWGGGGMGADDGVTDFYAERGLAPMSPEQGIQALRRALDLDDTCVTVADLDWEHFVTGFTAFRPSPLISDIPQVRALRTAAPASDASDGLRRLLADALTPRERAKVLVDLVRTVAAEVLGHDGTGRIGHDVAFKELGFDSLAAVRLRGRLAEATGLTLPATVIFDHPTVDRLGAALLDGLTGGTAPDGPEPARAGVDADADADGDTGAGDTAIDELGADELIRLAKAGSGAAGD</sequence>
<feature type="domain" description="Carrier" evidence="9">
    <location>
        <begin position="1470"/>
        <end position="1545"/>
    </location>
</feature>
<dbReference type="Gene3D" id="3.30.70.3290">
    <property type="match status" value="1"/>
</dbReference>
<dbReference type="Gene3D" id="3.40.47.10">
    <property type="match status" value="1"/>
</dbReference>
<dbReference type="InterPro" id="IPR001227">
    <property type="entry name" value="Ac_transferase_dom_sf"/>
</dbReference>
<dbReference type="GO" id="GO:0031177">
    <property type="term" value="F:phosphopantetheine binding"/>
    <property type="evidence" value="ECO:0007669"/>
    <property type="project" value="InterPro"/>
</dbReference>
<evidence type="ECO:0000256" key="7">
    <source>
        <dbReference type="ARBA" id="ARBA00023315"/>
    </source>
</evidence>
<dbReference type="SMART" id="SM00827">
    <property type="entry name" value="PKS_AT"/>
    <property type="match status" value="1"/>
</dbReference>
<proteinExistence type="predicted"/>
<dbReference type="PANTHER" id="PTHR43775:SF51">
    <property type="entry name" value="INACTIVE PHENOLPHTHIOCEROL SYNTHESIS POLYKETIDE SYNTHASE TYPE I PKS1-RELATED"/>
    <property type="match status" value="1"/>
</dbReference>
<dbReference type="InterPro" id="IPR009081">
    <property type="entry name" value="PP-bd_ACP"/>
</dbReference>
<dbReference type="Pfam" id="PF22621">
    <property type="entry name" value="CurL-like_PKS_C"/>
    <property type="match status" value="1"/>
</dbReference>
<dbReference type="SUPFAM" id="SSF47336">
    <property type="entry name" value="ACP-like"/>
    <property type="match status" value="1"/>
</dbReference>
<evidence type="ECO:0000259" key="10">
    <source>
        <dbReference type="PROSITE" id="PS52004"/>
    </source>
</evidence>
<dbReference type="SMART" id="SM01294">
    <property type="entry name" value="PKS_PP_betabranch"/>
    <property type="match status" value="1"/>
</dbReference>
<keyword evidence="3" id="KW-0597">Phosphoprotein</keyword>
<dbReference type="InterPro" id="IPR006162">
    <property type="entry name" value="Ppantetheine_attach_site"/>
</dbReference>
<dbReference type="InterPro" id="IPR036299">
    <property type="entry name" value="Polyketide_synth_docking_sf"/>
</dbReference>
<dbReference type="SMART" id="SM00825">
    <property type="entry name" value="PKS_KS"/>
    <property type="match status" value="1"/>
</dbReference>
<gene>
    <name evidence="11" type="ORF">CK936_02025</name>
</gene>
<protein>
    <submittedName>
        <fullName evidence="11">Polyketide synthase subunit</fullName>
    </submittedName>
</protein>
<dbReference type="GO" id="GO:0006633">
    <property type="term" value="P:fatty acid biosynthetic process"/>
    <property type="evidence" value="ECO:0007669"/>
    <property type="project" value="InterPro"/>
</dbReference>
<dbReference type="InterPro" id="IPR014043">
    <property type="entry name" value="Acyl_transferase_dom"/>
</dbReference>
<feature type="domain" description="Ketosynthase family 3 (KS3)" evidence="10">
    <location>
        <begin position="33"/>
        <end position="462"/>
    </location>
</feature>
<dbReference type="PROSITE" id="PS00606">
    <property type="entry name" value="KS3_1"/>
    <property type="match status" value="1"/>
</dbReference>
<dbReference type="InterPro" id="IPR016039">
    <property type="entry name" value="Thiolase-like"/>
</dbReference>
<evidence type="ECO:0000256" key="2">
    <source>
        <dbReference type="ARBA" id="ARBA00022450"/>
    </source>
</evidence>
<dbReference type="SUPFAM" id="SSF53901">
    <property type="entry name" value="Thiolase-like"/>
    <property type="match status" value="1"/>
</dbReference>
<dbReference type="FunFam" id="3.40.366.10:FF:000002">
    <property type="entry name" value="Probable polyketide synthase 2"/>
    <property type="match status" value="1"/>
</dbReference>
<dbReference type="InterPro" id="IPR057326">
    <property type="entry name" value="KR_dom"/>
</dbReference>
<evidence type="ECO:0000256" key="4">
    <source>
        <dbReference type="ARBA" id="ARBA00022679"/>
    </source>
</evidence>
<evidence type="ECO:0000259" key="9">
    <source>
        <dbReference type="PROSITE" id="PS50075"/>
    </source>
</evidence>
<comment type="caution">
    <text evidence="11">The sequence shown here is derived from an EMBL/GenBank/DDBJ whole genome shotgun (WGS) entry which is preliminary data.</text>
</comment>
<dbReference type="InterPro" id="IPR050091">
    <property type="entry name" value="PKS_NRPS_Biosynth_Enz"/>
</dbReference>
<dbReference type="Pfam" id="PF02801">
    <property type="entry name" value="Ketoacyl-synt_C"/>
    <property type="match status" value="1"/>
</dbReference>
<keyword evidence="12" id="KW-1185">Reference proteome</keyword>
<dbReference type="InterPro" id="IPR018201">
    <property type="entry name" value="Ketoacyl_synth_AS"/>
</dbReference>
<evidence type="ECO:0000313" key="11">
    <source>
        <dbReference type="EMBL" id="PAU50539.1"/>
    </source>
</evidence>
<dbReference type="Gene3D" id="3.40.50.720">
    <property type="entry name" value="NAD(P)-binding Rossmann-like Domain"/>
    <property type="match status" value="1"/>
</dbReference>